<keyword evidence="2" id="KW-1185">Reference proteome</keyword>
<reference evidence="1 2" key="1">
    <citation type="journal article" date="2012" name="BMC Genomics">
        <title>Sequencing the genome of Marssonina brunnea reveals fungus-poplar co-evolution.</title>
        <authorList>
            <person name="Zhu S."/>
            <person name="Cao Y.-Z."/>
            <person name="Jiang C."/>
            <person name="Tan B.-Y."/>
            <person name="Wang Z."/>
            <person name="Feng S."/>
            <person name="Zhang L."/>
            <person name="Su X.-H."/>
            <person name="Brejova B."/>
            <person name="Vinar T."/>
            <person name="Xu M."/>
            <person name="Wang M.-X."/>
            <person name="Zhang S.-G."/>
            <person name="Huang M.-R."/>
            <person name="Wu R."/>
            <person name="Zhou Y."/>
        </authorList>
    </citation>
    <scope>NUCLEOTIDE SEQUENCE [LARGE SCALE GENOMIC DNA]</scope>
    <source>
        <strain evidence="1 2">MB_m1</strain>
    </source>
</reference>
<dbReference type="AlphaFoldDB" id="K1Y6X3"/>
<protein>
    <submittedName>
        <fullName evidence="1">Uncharacterized protein</fullName>
    </submittedName>
</protein>
<proteinExistence type="predicted"/>
<accession>K1Y6X3</accession>
<evidence type="ECO:0000313" key="2">
    <source>
        <dbReference type="Proteomes" id="UP000006753"/>
    </source>
</evidence>
<evidence type="ECO:0000313" key="1">
    <source>
        <dbReference type="EMBL" id="EKD20949.1"/>
    </source>
</evidence>
<name>K1Y6X3_MARBU</name>
<dbReference type="InParanoid" id="K1Y6X3"/>
<sequence>MLIIPYFSTRIFLDLSHTAIKLSHQANASRRDQLLDEQDATSQISTLQPTSATLQVKSLKRSSNFARDLQKRLATIDKYLRGLASTDKQDPVKDGQRSTFNAHKSTVNISLIGASLMKRNLLRFRKNYRAAI</sequence>
<dbReference type="Proteomes" id="UP000006753">
    <property type="component" value="Unassembled WGS sequence"/>
</dbReference>
<organism evidence="1 2">
    <name type="scientific">Marssonina brunnea f. sp. multigermtubi (strain MB_m1)</name>
    <name type="common">Marssonina leaf spot fungus</name>
    <dbReference type="NCBI Taxonomy" id="1072389"/>
    <lineage>
        <taxon>Eukaryota</taxon>
        <taxon>Fungi</taxon>
        <taxon>Dikarya</taxon>
        <taxon>Ascomycota</taxon>
        <taxon>Pezizomycotina</taxon>
        <taxon>Leotiomycetes</taxon>
        <taxon>Helotiales</taxon>
        <taxon>Drepanopezizaceae</taxon>
        <taxon>Drepanopeziza</taxon>
    </lineage>
</organism>
<dbReference type="HOGENOM" id="CLU_1917488_0_0_1"/>
<gene>
    <name evidence="1" type="ORF">MBM_00062</name>
</gene>
<dbReference type="EMBL" id="JH921428">
    <property type="protein sequence ID" value="EKD20949.1"/>
    <property type="molecule type" value="Genomic_DNA"/>
</dbReference>
<dbReference type="KEGG" id="mbe:MBM_00062"/>